<evidence type="ECO:0000313" key="11">
    <source>
        <dbReference type="EMBL" id="RXK83727.1"/>
    </source>
</evidence>
<dbReference type="Gene3D" id="2.130.10.10">
    <property type="entry name" value="YVTN repeat-like/Quinoprotein amine dehydrogenase"/>
    <property type="match status" value="4"/>
</dbReference>
<feature type="domain" description="Histidine kinase" evidence="9">
    <location>
        <begin position="860"/>
        <end position="1092"/>
    </location>
</feature>
<keyword evidence="11" id="KW-0808">Transferase</keyword>
<evidence type="ECO:0000256" key="7">
    <source>
        <dbReference type="PROSITE-ProRule" id="PRU00169"/>
    </source>
</evidence>
<dbReference type="Pfam" id="PF00512">
    <property type="entry name" value="HisKA"/>
    <property type="match status" value="1"/>
</dbReference>
<dbReference type="SUPFAM" id="SSF52172">
    <property type="entry name" value="CheY-like"/>
    <property type="match status" value="1"/>
</dbReference>
<evidence type="ECO:0000256" key="5">
    <source>
        <dbReference type="ARBA" id="ARBA00023125"/>
    </source>
</evidence>
<dbReference type="Pfam" id="PF07494">
    <property type="entry name" value="Reg_prop"/>
    <property type="match status" value="10"/>
</dbReference>
<dbReference type="FunFam" id="1.10.287.130:FF:000045">
    <property type="entry name" value="Two-component system sensor histidine kinase/response regulator"/>
    <property type="match status" value="1"/>
</dbReference>
<dbReference type="SUPFAM" id="SSF46689">
    <property type="entry name" value="Homeodomain-like"/>
    <property type="match status" value="1"/>
</dbReference>
<reference evidence="11 12" key="1">
    <citation type="submission" date="2019-01" db="EMBL/GenBank/DDBJ databases">
        <title>Filimonas sp. strain TTM-71.</title>
        <authorList>
            <person name="Chen W.-M."/>
        </authorList>
    </citation>
    <scope>NUCLEOTIDE SEQUENCE [LARGE SCALE GENOMIC DNA]</scope>
    <source>
        <strain evidence="11 12">TTM-71</strain>
    </source>
</reference>
<dbReference type="InterPro" id="IPR009057">
    <property type="entry name" value="Homeodomain-like_sf"/>
</dbReference>
<dbReference type="Gene3D" id="1.10.287.130">
    <property type="match status" value="1"/>
</dbReference>
<feature type="modified residue" description="4-aspartylphosphate" evidence="7">
    <location>
        <position position="1218"/>
    </location>
</feature>
<dbReference type="InterPro" id="IPR003661">
    <property type="entry name" value="HisK_dim/P_dom"/>
</dbReference>
<evidence type="ECO:0000256" key="4">
    <source>
        <dbReference type="ARBA" id="ARBA00023015"/>
    </source>
</evidence>
<dbReference type="SUPFAM" id="SSF55874">
    <property type="entry name" value="ATPase domain of HSP90 chaperone/DNA topoisomerase II/histidine kinase"/>
    <property type="match status" value="1"/>
</dbReference>
<evidence type="ECO:0000259" key="8">
    <source>
        <dbReference type="PROSITE" id="PS01124"/>
    </source>
</evidence>
<dbReference type="Pfam" id="PF02518">
    <property type="entry name" value="HATPase_c"/>
    <property type="match status" value="1"/>
</dbReference>
<dbReference type="PROSITE" id="PS01124">
    <property type="entry name" value="HTH_ARAC_FAMILY_2"/>
    <property type="match status" value="1"/>
</dbReference>
<dbReference type="InterPro" id="IPR001789">
    <property type="entry name" value="Sig_transdc_resp-reg_receiver"/>
</dbReference>
<keyword evidence="12" id="KW-1185">Reference proteome</keyword>
<dbReference type="SMART" id="SM00342">
    <property type="entry name" value="HTH_ARAC"/>
    <property type="match status" value="1"/>
</dbReference>
<evidence type="ECO:0000259" key="10">
    <source>
        <dbReference type="PROSITE" id="PS50110"/>
    </source>
</evidence>
<dbReference type="Gene3D" id="2.60.40.10">
    <property type="entry name" value="Immunoglobulins"/>
    <property type="match status" value="1"/>
</dbReference>
<dbReference type="GO" id="GO:0043565">
    <property type="term" value="F:sequence-specific DNA binding"/>
    <property type="evidence" value="ECO:0007669"/>
    <property type="project" value="InterPro"/>
</dbReference>
<keyword evidence="4" id="KW-0805">Transcription regulation</keyword>
<gene>
    <name evidence="11" type="ORF">ESB13_16755</name>
</gene>
<dbReference type="PROSITE" id="PS00041">
    <property type="entry name" value="HTH_ARAC_FAMILY_1"/>
    <property type="match status" value="1"/>
</dbReference>
<dbReference type="CDD" id="cd00082">
    <property type="entry name" value="HisKA"/>
    <property type="match status" value="1"/>
</dbReference>
<feature type="domain" description="Response regulatory" evidence="10">
    <location>
        <begin position="1170"/>
        <end position="1285"/>
    </location>
</feature>
<dbReference type="SMART" id="SM00387">
    <property type="entry name" value="HATPase_c"/>
    <property type="match status" value="1"/>
</dbReference>
<organism evidence="11 12">
    <name type="scientific">Filimonas effusa</name>
    <dbReference type="NCBI Taxonomy" id="2508721"/>
    <lineage>
        <taxon>Bacteria</taxon>
        <taxon>Pseudomonadati</taxon>
        <taxon>Bacteroidota</taxon>
        <taxon>Chitinophagia</taxon>
        <taxon>Chitinophagales</taxon>
        <taxon>Chitinophagaceae</taxon>
        <taxon>Filimonas</taxon>
    </lineage>
</organism>
<evidence type="ECO:0000256" key="2">
    <source>
        <dbReference type="ARBA" id="ARBA00012438"/>
    </source>
</evidence>
<comment type="caution">
    <text evidence="11">The sequence shown here is derived from an EMBL/GenBank/DDBJ whole genome shotgun (WGS) entry which is preliminary data.</text>
</comment>
<keyword evidence="5" id="KW-0238">DNA-binding</keyword>
<dbReference type="InterPro" id="IPR003594">
    <property type="entry name" value="HATPase_dom"/>
</dbReference>
<dbReference type="CDD" id="cd00075">
    <property type="entry name" value="HATPase"/>
    <property type="match status" value="1"/>
</dbReference>
<keyword evidence="3 7" id="KW-0597">Phosphoprotein</keyword>
<dbReference type="CDD" id="cd00146">
    <property type="entry name" value="PKD"/>
    <property type="match status" value="1"/>
</dbReference>
<dbReference type="CDD" id="cd17574">
    <property type="entry name" value="REC_OmpR"/>
    <property type="match status" value="1"/>
</dbReference>
<evidence type="ECO:0000256" key="6">
    <source>
        <dbReference type="ARBA" id="ARBA00023163"/>
    </source>
</evidence>
<dbReference type="SUPFAM" id="SSF47384">
    <property type="entry name" value="Homodimeric domain of signal transducing histidine kinase"/>
    <property type="match status" value="1"/>
</dbReference>
<dbReference type="PROSITE" id="PS50109">
    <property type="entry name" value="HIS_KIN"/>
    <property type="match status" value="1"/>
</dbReference>
<dbReference type="InterPro" id="IPR018062">
    <property type="entry name" value="HTH_AraC-typ_CS"/>
</dbReference>
<proteinExistence type="predicted"/>
<feature type="domain" description="HTH araC/xylS-type" evidence="8">
    <location>
        <begin position="1317"/>
        <end position="1416"/>
    </location>
</feature>
<dbReference type="InterPro" id="IPR013783">
    <property type="entry name" value="Ig-like_fold"/>
</dbReference>
<dbReference type="InterPro" id="IPR011006">
    <property type="entry name" value="CheY-like_superfamily"/>
</dbReference>
<dbReference type="PANTHER" id="PTHR43547:SF2">
    <property type="entry name" value="HYBRID SIGNAL TRANSDUCTION HISTIDINE KINASE C"/>
    <property type="match status" value="1"/>
</dbReference>
<evidence type="ECO:0000313" key="12">
    <source>
        <dbReference type="Proteomes" id="UP000290545"/>
    </source>
</evidence>
<protein>
    <recommendedName>
        <fullName evidence="2">histidine kinase</fullName>
        <ecNumber evidence="2">2.7.13.3</ecNumber>
    </recommendedName>
</protein>
<dbReference type="Gene3D" id="3.30.565.10">
    <property type="entry name" value="Histidine kinase-like ATPase, C-terminal domain"/>
    <property type="match status" value="1"/>
</dbReference>
<dbReference type="InterPro" id="IPR004358">
    <property type="entry name" value="Sig_transdc_His_kin-like_C"/>
</dbReference>
<sequence length="1420" mass="161282">MVRALPPIIRAIIYYCHSYLHCMTVAILLFCQSPLAAQAPELKFRHLGNEQGLSNSTIETILQDSRGFMWFGTRDGLNKYDGYQITVYRYDALDSNSISDNYIKCLYEDSEHMLWVGTLNGLNRFNPAKNNFTRYRHTPSHKNSLSYNQVTSICEDSQKHLWIGTYGGGLNKFDPKSGIFEHFVTKPGAKYGLADNRINVLFKSPQGAIWVGTDNGLHILNTEKNELRDWALPGSFDREHNVIREITSAGEGKLWLGTEERGLLFFNPENGSFTRFGHLDKNVRSLSGNQVRAILRDSKGQFWAGSINGGLDLFNPADSSFFHYQNDPDNSRSLSQRTVSAIYEDRQGILWVGTHRGGINIYVPGAEKFGLYQQQPDVNSLSYNDVKAFCEDSKGRIWIGTDGGGLNLFDRQKQTFRYFKYDPYNTRTLGSNEVLSIMQDHDSQLWIGTWGGGLNLYRETDGSFTRFMNNPADANSLSSNYVQQTLEDSKGNLWVATYYGGLSLYNRATRQFTRIKGSGANTISGNNIVSLVEDRKGNLWIGTDDGGLNCYNIATGKLRHFFNNEEKTPDLRVLFVDSKGRLWVGQSGLYLFNTAEQRFSLYTQQAGLGSEFIKGIAEDEKGNFWVSTSRGITRFHPEQGGYKKYNTGDGLQGLEFEANAYLKTRDGQLYFGGINGFNAFYPQTITTNSYAPPVYITDLQLFNLKMLPGGNHSPLEQDISLTRQLVLNYHQSSFSFGFAALDYTAPENNQYAYKLDGWDKDWNYVGNERKATYTNLDPGTYTFHVKASNSDGSWNNKETTITIIIHPPFWKTWWFLLLVFAILFYTSYRILAFRRNAELKKISEKKREEVHQLKLQFFTNISHEFRTPLTLILGPLEKLIREEQSATQLHSYKLMQKNAYRLLDLVNEVMDFRKVESGVLQLKVMPGNPEAFLHEISEEFHEWAVEKNIRFSVSYHDQPTEAWFDNQVLEKIIYNLLSNAFKYTPAGGKIDLEMFTSLQDLKPSFAHELVITNDYKAAGYLHFRITDNGIGISKESIDHLFERYFRVNENHLGSGIGLAFVKSLTLLHKGNIKVYSERHKGTEIIISLPYRKEDYTENERWIGDPELKARQLESIVSNQRYSVMPSADMEHTTSGQTDNTEAPVNGMAAGKTIATNGTSKGADGHTSGAVILIVDDNSELRAFLKSALADDYTILEASDGQQGLEKAKALLPDIIISDVMMPVMDGITFCKLAKENLETSHIPFMMLTAKTTLSSNIEGAASGADFYFGKPLSMELLQLTIRNTLEQRKKSKERFLKDYYYEAKELVNSTRDKEFMDKLMAEIDNHLMNPDFDVSMLCANMGMSKTNLYQKIKQLTGQSTGDFVRTIRLKKAANIMTHEDVPISEVILRIGIQTQSYFTKAFKKEFGKTPTQFLQELGNR</sequence>
<dbReference type="InterPro" id="IPR018060">
    <property type="entry name" value="HTH_AraC"/>
</dbReference>
<evidence type="ECO:0000256" key="1">
    <source>
        <dbReference type="ARBA" id="ARBA00000085"/>
    </source>
</evidence>
<evidence type="ECO:0000256" key="3">
    <source>
        <dbReference type="ARBA" id="ARBA00022553"/>
    </source>
</evidence>
<dbReference type="Gene3D" id="3.40.50.2300">
    <property type="match status" value="1"/>
</dbReference>
<dbReference type="GO" id="GO:0003700">
    <property type="term" value="F:DNA-binding transcription factor activity"/>
    <property type="evidence" value="ECO:0007669"/>
    <property type="project" value="InterPro"/>
</dbReference>
<dbReference type="SUPFAM" id="SSF63829">
    <property type="entry name" value="Calcium-dependent phosphotriesterase"/>
    <property type="match status" value="3"/>
</dbReference>
<dbReference type="GO" id="GO:0000155">
    <property type="term" value="F:phosphorelay sensor kinase activity"/>
    <property type="evidence" value="ECO:0007669"/>
    <property type="project" value="InterPro"/>
</dbReference>
<dbReference type="EC" id="2.7.13.3" evidence="2"/>
<dbReference type="Gene3D" id="1.10.10.60">
    <property type="entry name" value="Homeodomain-like"/>
    <property type="match status" value="1"/>
</dbReference>
<dbReference type="InterPro" id="IPR005467">
    <property type="entry name" value="His_kinase_dom"/>
</dbReference>
<dbReference type="SMART" id="SM00448">
    <property type="entry name" value="REC"/>
    <property type="match status" value="1"/>
</dbReference>
<dbReference type="InterPro" id="IPR015943">
    <property type="entry name" value="WD40/YVTN_repeat-like_dom_sf"/>
</dbReference>
<dbReference type="Pfam" id="PF07495">
    <property type="entry name" value="Y_Y_Y"/>
    <property type="match status" value="1"/>
</dbReference>
<dbReference type="InterPro" id="IPR036890">
    <property type="entry name" value="HATPase_C_sf"/>
</dbReference>
<comment type="catalytic activity">
    <reaction evidence="1">
        <text>ATP + protein L-histidine = ADP + protein N-phospho-L-histidine.</text>
        <dbReference type="EC" id="2.7.13.3"/>
    </reaction>
</comment>
<dbReference type="Proteomes" id="UP000290545">
    <property type="component" value="Unassembled WGS sequence"/>
</dbReference>
<dbReference type="InterPro" id="IPR011123">
    <property type="entry name" value="Y_Y_Y"/>
</dbReference>
<dbReference type="PANTHER" id="PTHR43547">
    <property type="entry name" value="TWO-COMPONENT HISTIDINE KINASE"/>
    <property type="match status" value="1"/>
</dbReference>
<name>A0A4Q1D7P4_9BACT</name>
<evidence type="ECO:0000259" key="9">
    <source>
        <dbReference type="PROSITE" id="PS50109"/>
    </source>
</evidence>
<dbReference type="Pfam" id="PF12833">
    <property type="entry name" value="HTH_18"/>
    <property type="match status" value="1"/>
</dbReference>
<accession>A0A4Q1D7P4</accession>
<dbReference type="EMBL" id="SDHZ01000002">
    <property type="protein sequence ID" value="RXK83727.1"/>
    <property type="molecule type" value="Genomic_DNA"/>
</dbReference>
<dbReference type="InterPro" id="IPR011110">
    <property type="entry name" value="Reg_prop"/>
</dbReference>
<dbReference type="InterPro" id="IPR036097">
    <property type="entry name" value="HisK_dim/P_sf"/>
</dbReference>
<keyword evidence="6" id="KW-0804">Transcription</keyword>
<dbReference type="SMART" id="SM00388">
    <property type="entry name" value="HisKA"/>
    <property type="match status" value="1"/>
</dbReference>
<dbReference type="PRINTS" id="PR00344">
    <property type="entry name" value="BCTRLSENSOR"/>
</dbReference>
<dbReference type="FunFam" id="2.60.40.10:FF:000791">
    <property type="entry name" value="Two-component system sensor histidine kinase/response regulator"/>
    <property type="match status" value="1"/>
</dbReference>
<keyword evidence="11" id="KW-0418">Kinase</keyword>
<dbReference type="Pfam" id="PF00072">
    <property type="entry name" value="Response_reg"/>
    <property type="match status" value="1"/>
</dbReference>
<dbReference type="PROSITE" id="PS50110">
    <property type="entry name" value="RESPONSE_REGULATORY"/>
    <property type="match status" value="1"/>
</dbReference>
<dbReference type="OrthoDB" id="1489484at2"/>